<feature type="compositionally biased region" description="Low complexity" evidence="1">
    <location>
        <begin position="360"/>
        <end position="374"/>
    </location>
</feature>
<feature type="compositionally biased region" description="Polar residues" evidence="1">
    <location>
        <begin position="546"/>
        <end position="556"/>
    </location>
</feature>
<name>A0A8D9B9T6_9HEMI</name>
<feature type="compositionally biased region" description="Polar residues" evidence="1">
    <location>
        <begin position="124"/>
        <end position="133"/>
    </location>
</feature>
<feature type="compositionally biased region" description="Polar residues" evidence="1">
    <location>
        <begin position="151"/>
        <end position="162"/>
    </location>
</feature>
<feature type="compositionally biased region" description="Polar residues" evidence="1">
    <location>
        <begin position="421"/>
        <end position="433"/>
    </location>
</feature>
<reference evidence="2" key="1">
    <citation type="submission" date="2021-05" db="EMBL/GenBank/DDBJ databases">
        <authorList>
            <person name="Alioto T."/>
            <person name="Alioto T."/>
            <person name="Gomez Garrido J."/>
        </authorList>
    </citation>
    <scope>NUCLEOTIDE SEQUENCE</scope>
</reference>
<feature type="compositionally biased region" description="Low complexity" evidence="1">
    <location>
        <begin position="137"/>
        <end position="150"/>
    </location>
</feature>
<feature type="compositionally biased region" description="Polar residues" evidence="1">
    <location>
        <begin position="343"/>
        <end position="359"/>
    </location>
</feature>
<accession>A0A8D9B9T6</accession>
<feature type="region of interest" description="Disordered" evidence="1">
    <location>
        <begin position="520"/>
        <end position="558"/>
    </location>
</feature>
<dbReference type="EMBL" id="HBUF01615687">
    <property type="protein sequence ID" value="CAG6779836.1"/>
    <property type="molecule type" value="Transcribed_RNA"/>
</dbReference>
<feature type="compositionally biased region" description="Polar residues" evidence="1">
    <location>
        <begin position="398"/>
        <end position="410"/>
    </location>
</feature>
<evidence type="ECO:0000256" key="1">
    <source>
        <dbReference type="SAM" id="MobiDB-lite"/>
    </source>
</evidence>
<feature type="region of interest" description="Disordered" evidence="1">
    <location>
        <begin position="124"/>
        <end position="224"/>
    </location>
</feature>
<protein>
    <submittedName>
        <fullName evidence="2">Uncharacterized protein</fullName>
    </submittedName>
</protein>
<proteinExistence type="predicted"/>
<feature type="compositionally biased region" description="Polar residues" evidence="1">
    <location>
        <begin position="173"/>
        <end position="189"/>
    </location>
</feature>
<feature type="region of interest" description="Disordered" evidence="1">
    <location>
        <begin position="316"/>
        <end position="481"/>
    </location>
</feature>
<organism evidence="2">
    <name type="scientific">Cacopsylla melanoneura</name>
    <dbReference type="NCBI Taxonomy" id="428564"/>
    <lineage>
        <taxon>Eukaryota</taxon>
        <taxon>Metazoa</taxon>
        <taxon>Ecdysozoa</taxon>
        <taxon>Arthropoda</taxon>
        <taxon>Hexapoda</taxon>
        <taxon>Insecta</taxon>
        <taxon>Pterygota</taxon>
        <taxon>Neoptera</taxon>
        <taxon>Paraneoptera</taxon>
        <taxon>Hemiptera</taxon>
        <taxon>Sternorrhyncha</taxon>
        <taxon>Psylloidea</taxon>
        <taxon>Psyllidae</taxon>
        <taxon>Psyllinae</taxon>
        <taxon>Cacopsylla</taxon>
    </lineage>
</organism>
<dbReference type="AlphaFoldDB" id="A0A8D9B9T6"/>
<sequence length="575" mass="64609">MIPSQKSMPIYRSQVQHMTSSKTKLQNIPTNQLTIEQNISETNSNTGRQYSNPSQNLMSNYPTSVQNIAKVYPLSRVFPHRRTESCGVQTKPILAVREPNMPTKTTTCQPIGDQKSITMSIPSQQELGRNSSKQIKKATSAATSRASLTKNQPTKSTSSILIGNTVKPKDLTQQDLNRNTNSNQSNQIQKVGPRALSKTSITKQQPSKNNSSVLIRSEKPATRGSVRENIQAFEQKNQQEEYLKQNIGKELTVKTLKTSQQCFPKSRQTSYVEISSKAQESQTRVSKLAQEKSRVCLPLQQSQKSVTKVLHQESIGKLGKQESQQKLSMHRKSHLEVSKAKSKCQQTVLKPVSSNQHGITSSQTSSQQEMTRSQKISPQEIEKLQKSRLQKIAKSQEDVSMSAPTDQQEMASYPRSEDTDSISVHTQTLSDKSTQFEDIYQDSLNVETAHSKTEQKRPATTSDNRQRMPHPAAEKFRTLSSKPRKSYVEIYQQQITSKKKIPVPISKLHLKPRKVEEKIDLKKSTPEGGGNKNQLRKGKVTPKMMNDSTKTGGVSRNKSRVKIKNHTNEGIFLKL</sequence>
<evidence type="ECO:0000313" key="2">
    <source>
        <dbReference type="EMBL" id="CAG6779836.1"/>
    </source>
</evidence>
<feature type="compositionally biased region" description="Polar residues" evidence="1">
    <location>
        <begin position="197"/>
        <end position="214"/>
    </location>
</feature>